<proteinExistence type="predicted"/>
<dbReference type="AlphaFoldDB" id="A0A371NUZ1"/>
<protein>
    <submittedName>
        <fullName evidence="2">Uncharacterized protein</fullName>
    </submittedName>
</protein>
<evidence type="ECO:0000313" key="3">
    <source>
        <dbReference type="Proteomes" id="UP000262172"/>
    </source>
</evidence>
<dbReference type="OrthoDB" id="5078000at2"/>
<name>A0A371NUZ1_9MICO</name>
<comment type="caution">
    <text evidence="2">The sequence shown here is derived from an EMBL/GenBank/DDBJ whole genome shotgun (WGS) entry which is preliminary data.</text>
</comment>
<evidence type="ECO:0000256" key="1">
    <source>
        <dbReference type="SAM" id="MobiDB-lite"/>
    </source>
</evidence>
<dbReference type="Proteomes" id="UP000262172">
    <property type="component" value="Unassembled WGS sequence"/>
</dbReference>
<dbReference type="RefSeq" id="WP_116241578.1">
    <property type="nucleotide sequence ID" value="NZ_QUAB01000036.1"/>
</dbReference>
<feature type="region of interest" description="Disordered" evidence="1">
    <location>
        <begin position="84"/>
        <end position="110"/>
    </location>
</feature>
<keyword evidence="3" id="KW-1185">Reference proteome</keyword>
<dbReference type="EMBL" id="QUAB01000036">
    <property type="protein sequence ID" value="REJ06320.1"/>
    <property type="molecule type" value="Genomic_DNA"/>
</dbReference>
<evidence type="ECO:0000313" key="2">
    <source>
        <dbReference type="EMBL" id="REJ06320.1"/>
    </source>
</evidence>
<reference evidence="2 3" key="1">
    <citation type="submission" date="2018-08" db="EMBL/GenBank/DDBJ databases">
        <title>Isolation, diversity and antifungal activity of Actinobacteria from cow dung.</title>
        <authorList>
            <person name="Ling L."/>
        </authorList>
    </citation>
    <scope>NUCLEOTIDE SEQUENCE [LARGE SCALE GENOMIC DNA]</scope>
    <source>
        <strain evidence="2 3">NEAU-LLE</strain>
    </source>
</reference>
<accession>A0A371NUZ1</accession>
<gene>
    <name evidence="2" type="ORF">DY023_06735</name>
</gene>
<organism evidence="2 3">
    <name type="scientific">Microbacterium bovistercoris</name>
    <dbReference type="NCBI Taxonomy" id="2293570"/>
    <lineage>
        <taxon>Bacteria</taxon>
        <taxon>Bacillati</taxon>
        <taxon>Actinomycetota</taxon>
        <taxon>Actinomycetes</taxon>
        <taxon>Micrococcales</taxon>
        <taxon>Microbacteriaceae</taxon>
        <taxon>Microbacterium</taxon>
    </lineage>
</organism>
<sequence>MNGQPGSILNGEDASARPRWEVTAIDGTRWRIRDGVCRTNDAACLVAYIERDVLGLYDVLWLRNPCPARTRYRDIAHVLADLDGVAGDAPPPRTRRSEAPNRIAHLSPRE</sequence>